<gene>
    <name evidence="8" type="ORF">K443DRAFT_7666</name>
</gene>
<keyword evidence="2" id="KW-0813">Transport</keyword>
<protein>
    <submittedName>
        <fullName evidence="8">Uncharacterized protein</fullName>
    </submittedName>
</protein>
<feature type="transmembrane region" description="Helical" evidence="7">
    <location>
        <begin position="28"/>
        <end position="50"/>
    </location>
</feature>
<dbReference type="EMBL" id="KN838625">
    <property type="protein sequence ID" value="KIK00469.1"/>
    <property type="molecule type" value="Genomic_DNA"/>
</dbReference>
<evidence type="ECO:0000256" key="4">
    <source>
        <dbReference type="ARBA" id="ARBA00022692"/>
    </source>
</evidence>
<keyword evidence="9" id="KW-1185">Reference proteome</keyword>
<reference evidence="8 9" key="1">
    <citation type="submission" date="2014-04" db="EMBL/GenBank/DDBJ databases">
        <authorList>
            <consortium name="DOE Joint Genome Institute"/>
            <person name="Kuo A."/>
            <person name="Kohler A."/>
            <person name="Nagy L.G."/>
            <person name="Floudas D."/>
            <person name="Copeland A."/>
            <person name="Barry K.W."/>
            <person name="Cichocki N."/>
            <person name="Veneault-Fourrey C."/>
            <person name="LaButti K."/>
            <person name="Lindquist E.A."/>
            <person name="Lipzen A."/>
            <person name="Lundell T."/>
            <person name="Morin E."/>
            <person name="Murat C."/>
            <person name="Sun H."/>
            <person name="Tunlid A."/>
            <person name="Henrissat B."/>
            <person name="Grigoriev I.V."/>
            <person name="Hibbett D.S."/>
            <person name="Martin F."/>
            <person name="Nordberg H.P."/>
            <person name="Cantor M.N."/>
            <person name="Hua S.X."/>
        </authorList>
    </citation>
    <scope>NUCLEOTIDE SEQUENCE [LARGE SCALE GENOMIC DNA]</scope>
    <source>
        <strain evidence="8 9">LaAM-08-1</strain>
    </source>
</reference>
<keyword evidence="5 7" id="KW-1133">Transmembrane helix</keyword>
<keyword evidence="4 7" id="KW-0812">Transmembrane</keyword>
<dbReference type="InterPro" id="IPR008509">
    <property type="entry name" value="MOT2/MFSD5"/>
</dbReference>
<dbReference type="Proteomes" id="UP000054477">
    <property type="component" value="Unassembled WGS sequence"/>
</dbReference>
<dbReference type="GO" id="GO:0015098">
    <property type="term" value="F:molybdate ion transmembrane transporter activity"/>
    <property type="evidence" value="ECO:0007669"/>
    <property type="project" value="InterPro"/>
</dbReference>
<evidence type="ECO:0000256" key="1">
    <source>
        <dbReference type="ARBA" id="ARBA00004651"/>
    </source>
</evidence>
<evidence type="ECO:0000256" key="7">
    <source>
        <dbReference type="SAM" id="Phobius"/>
    </source>
</evidence>
<dbReference type="Pfam" id="PF05631">
    <property type="entry name" value="MFS_5"/>
    <property type="match status" value="2"/>
</dbReference>
<feature type="transmembrane region" description="Helical" evidence="7">
    <location>
        <begin position="56"/>
        <end position="76"/>
    </location>
</feature>
<name>A0A0C9XFT9_9AGAR</name>
<evidence type="ECO:0000313" key="8">
    <source>
        <dbReference type="EMBL" id="KIK00469.1"/>
    </source>
</evidence>
<evidence type="ECO:0000256" key="5">
    <source>
        <dbReference type="ARBA" id="ARBA00022989"/>
    </source>
</evidence>
<evidence type="ECO:0000256" key="2">
    <source>
        <dbReference type="ARBA" id="ARBA00022448"/>
    </source>
</evidence>
<dbReference type="OrthoDB" id="263957at2759"/>
<proteinExistence type="predicted"/>
<keyword evidence="3" id="KW-1003">Cell membrane</keyword>
<feature type="transmembrane region" description="Helical" evidence="7">
    <location>
        <begin position="130"/>
        <end position="146"/>
    </location>
</feature>
<dbReference type="GO" id="GO:0005886">
    <property type="term" value="C:plasma membrane"/>
    <property type="evidence" value="ECO:0007669"/>
    <property type="project" value="UniProtKB-SubCell"/>
</dbReference>
<evidence type="ECO:0000256" key="6">
    <source>
        <dbReference type="ARBA" id="ARBA00023136"/>
    </source>
</evidence>
<feature type="transmembrane region" description="Helical" evidence="7">
    <location>
        <begin position="219"/>
        <end position="241"/>
    </location>
</feature>
<dbReference type="HOGENOM" id="CLU_1102944_0_0_1"/>
<feature type="transmembrane region" description="Helical" evidence="7">
    <location>
        <begin position="178"/>
        <end position="199"/>
    </location>
</feature>
<sequence length="252" mass="27140">MLTLGGILQVQIGFKDHMCILYQFPERLVAMLFFTGLVSAGLAAPLVGVWVDEHGLRLLCMVFCITYSLSCVRITLPFLPIPLLGRPLGGVSTSILFSAFESWLISSASGIVPTTAGVASNQLVESTKNYAVPFIASGALLILGSLKNDDLFQVKRLAGAWGIVRQGRYRIYVSLPPLDSVFLFLGLTQTCFEGSMYPLGFLWVPAPQEYAASSPAQPLPLGIISSFMISMALGSLLYTAISSADAKFGWDS</sequence>
<comment type="subcellular location">
    <subcellularLocation>
        <location evidence="1">Cell membrane</location>
        <topology evidence="1">Multi-pass membrane protein</topology>
    </subcellularLocation>
</comment>
<accession>A0A0C9XFT9</accession>
<dbReference type="PANTHER" id="PTHR23516">
    <property type="entry name" value="SAM (S-ADENOSYL METHIONINE) TRANSPORTER"/>
    <property type="match status" value="1"/>
</dbReference>
<evidence type="ECO:0000313" key="9">
    <source>
        <dbReference type="Proteomes" id="UP000054477"/>
    </source>
</evidence>
<evidence type="ECO:0000256" key="3">
    <source>
        <dbReference type="ARBA" id="ARBA00022475"/>
    </source>
</evidence>
<organism evidence="8 9">
    <name type="scientific">Laccaria amethystina LaAM-08-1</name>
    <dbReference type="NCBI Taxonomy" id="1095629"/>
    <lineage>
        <taxon>Eukaryota</taxon>
        <taxon>Fungi</taxon>
        <taxon>Dikarya</taxon>
        <taxon>Basidiomycota</taxon>
        <taxon>Agaricomycotina</taxon>
        <taxon>Agaricomycetes</taxon>
        <taxon>Agaricomycetidae</taxon>
        <taxon>Agaricales</taxon>
        <taxon>Agaricineae</taxon>
        <taxon>Hydnangiaceae</taxon>
        <taxon>Laccaria</taxon>
    </lineage>
</organism>
<keyword evidence="6 7" id="KW-0472">Membrane</keyword>
<dbReference type="AlphaFoldDB" id="A0A0C9XFT9"/>
<dbReference type="PANTHER" id="PTHR23516:SF1">
    <property type="entry name" value="MOLYBDATE-ANION TRANSPORTER"/>
    <property type="match status" value="1"/>
</dbReference>
<reference evidence="9" key="2">
    <citation type="submission" date="2015-01" db="EMBL/GenBank/DDBJ databases">
        <title>Evolutionary Origins and Diversification of the Mycorrhizal Mutualists.</title>
        <authorList>
            <consortium name="DOE Joint Genome Institute"/>
            <consortium name="Mycorrhizal Genomics Consortium"/>
            <person name="Kohler A."/>
            <person name="Kuo A."/>
            <person name="Nagy L.G."/>
            <person name="Floudas D."/>
            <person name="Copeland A."/>
            <person name="Barry K.W."/>
            <person name="Cichocki N."/>
            <person name="Veneault-Fourrey C."/>
            <person name="LaButti K."/>
            <person name="Lindquist E.A."/>
            <person name="Lipzen A."/>
            <person name="Lundell T."/>
            <person name="Morin E."/>
            <person name="Murat C."/>
            <person name="Riley R."/>
            <person name="Ohm R."/>
            <person name="Sun H."/>
            <person name="Tunlid A."/>
            <person name="Henrissat B."/>
            <person name="Grigoriev I.V."/>
            <person name="Hibbett D.S."/>
            <person name="Martin F."/>
        </authorList>
    </citation>
    <scope>NUCLEOTIDE SEQUENCE [LARGE SCALE GENOMIC DNA]</scope>
    <source>
        <strain evidence="9">LaAM-08-1</strain>
    </source>
</reference>